<evidence type="ECO:0000313" key="10">
    <source>
        <dbReference type="Proteomes" id="UP000651837"/>
    </source>
</evidence>
<dbReference type="GO" id="GO:0020037">
    <property type="term" value="F:heme binding"/>
    <property type="evidence" value="ECO:0007669"/>
    <property type="project" value="InterPro"/>
</dbReference>
<dbReference type="EMBL" id="JACWLN010000011">
    <property type="protein sequence ID" value="MBD1262421.1"/>
    <property type="molecule type" value="Genomic_DNA"/>
</dbReference>
<protein>
    <submittedName>
        <fullName evidence="8">VCBS repeat protein</fullName>
    </submittedName>
    <submittedName>
        <fullName evidence="7">VCBS repeat-containing protein</fullName>
    </submittedName>
</protein>
<dbReference type="InterPro" id="IPR013517">
    <property type="entry name" value="FG-GAP"/>
</dbReference>
<evidence type="ECO:0000256" key="1">
    <source>
        <dbReference type="ARBA" id="ARBA00022617"/>
    </source>
</evidence>
<dbReference type="GO" id="GO:0046872">
    <property type="term" value="F:metal ion binding"/>
    <property type="evidence" value="ECO:0007669"/>
    <property type="project" value="UniProtKB-KW"/>
</dbReference>
<dbReference type="SUPFAM" id="SSF46626">
    <property type="entry name" value="Cytochrome c"/>
    <property type="match status" value="1"/>
</dbReference>
<keyword evidence="4 5" id="KW-0408">Iron</keyword>
<organism evidence="8 9">
    <name type="scientific">Maribacter polysiphoniae</name>
    <dbReference type="NCBI Taxonomy" id="429344"/>
    <lineage>
        <taxon>Bacteria</taxon>
        <taxon>Pseudomonadati</taxon>
        <taxon>Bacteroidota</taxon>
        <taxon>Flavobacteriia</taxon>
        <taxon>Flavobacteriales</taxon>
        <taxon>Flavobacteriaceae</taxon>
        <taxon>Maribacter</taxon>
    </lineage>
</organism>
<proteinExistence type="predicted"/>
<evidence type="ECO:0000313" key="8">
    <source>
        <dbReference type="EMBL" id="PWK21253.1"/>
    </source>
</evidence>
<name>A0A316DXC5_9FLAO</name>
<gene>
    <name evidence="7" type="ORF">HZY62_17620</name>
    <name evidence="8" type="ORF">LX92_03757</name>
</gene>
<evidence type="ECO:0000313" key="9">
    <source>
        <dbReference type="Proteomes" id="UP000245667"/>
    </source>
</evidence>
<dbReference type="GO" id="GO:0009055">
    <property type="term" value="F:electron transfer activity"/>
    <property type="evidence" value="ECO:0007669"/>
    <property type="project" value="InterPro"/>
</dbReference>
<dbReference type="InterPro" id="IPR036909">
    <property type="entry name" value="Cyt_c-like_dom_sf"/>
</dbReference>
<evidence type="ECO:0000256" key="4">
    <source>
        <dbReference type="ARBA" id="ARBA00023004"/>
    </source>
</evidence>
<dbReference type="Proteomes" id="UP000245667">
    <property type="component" value="Unassembled WGS sequence"/>
</dbReference>
<dbReference type="SUPFAM" id="SSF69318">
    <property type="entry name" value="Integrin alpha N-terminal domain"/>
    <property type="match status" value="1"/>
</dbReference>
<evidence type="ECO:0000256" key="5">
    <source>
        <dbReference type="PROSITE-ProRule" id="PRU00433"/>
    </source>
</evidence>
<keyword evidence="3" id="KW-0732">Signal</keyword>
<reference evidence="7 10" key="2">
    <citation type="submission" date="2020-07" db="EMBL/GenBank/DDBJ databases">
        <title>The draft genome sequence of Maribacter polysiphoniae KCTC 22021.</title>
        <authorList>
            <person name="Mu L."/>
        </authorList>
    </citation>
    <scope>NUCLEOTIDE SEQUENCE [LARGE SCALE GENOMIC DNA]</scope>
    <source>
        <strain evidence="7 10">KCTC 22021</strain>
    </source>
</reference>
<reference evidence="8 9" key="1">
    <citation type="submission" date="2018-05" db="EMBL/GenBank/DDBJ databases">
        <title>Genomic Encyclopedia of Archaeal and Bacterial Type Strains, Phase II (KMG-II): from individual species to whole genera.</title>
        <authorList>
            <person name="Goeker M."/>
        </authorList>
    </citation>
    <scope>NUCLEOTIDE SEQUENCE [LARGE SCALE GENOMIC DNA]</scope>
    <source>
        <strain evidence="8 9">DSM 23514</strain>
    </source>
</reference>
<evidence type="ECO:0000313" key="7">
    <source>
        <dbReference type="EMBL" id="MBD1262421.1"/>
    </source>
</evidence>
<dbReference type="AlphaFoldDB" id="A0A316DXC5"/>
<dbReference type="Proteomes" id="UP000651837">
    <property type="component" value="Unassembled WGS sequence"/>
</dbReference>
<comment type="caution">
    <text evidence="8">The sequence shown here is derived from an EMBL/GenBank/DDBJ whole genome shotgun (WGS) entry which is preliminary data.</text>
</comment>
<dbReference type="PANTHER" id="PTHR46580">
    <property type="entry name" value="SENSOR KINASE-RELATED"/>
    <property type="match status" value="1"/>
</dbReference>
<evidence type="ECO:0000256" key="3">
    <source>
        <dbReference type="ARBA" id="ARBA00022729"/>
    </source>
</evidence>
<dbReference type="InterPro" id="IPR028994">
    <property type="entry name" value="Integrin_alpha_N"/>
</dbReference>
<feature type="domain" description="Cytochrome c" evidence="6">
    <location>
        <begin position="23"/>
        <end position="114"/>
    </location>
</feature>
<dbReference type="PANTHER" id="PTHR46580:SF4">
    <property type="entry name" value="ATP_GTP-BINDING PROTEIN"/>
    <property type="match status" value="1"/>
</dbReference>
<accession>A0A316DXC5</accession>
<sequence length="511" mass="58061">MRIFRYIYFVAILSLLSSSCSKNKEKKALALYQARCAACHIPPDIQSLSKELWKNKVLPDMGARMGVRNPNYNPYKGRSYQEQEAMMKSGIYSLPQTIKNEDWQLLQDYIIQQAPDSVSMPNREITHHEIAIFGPRPISFDTLPGLMFTYLNFDGPSGKIELGDMAGRLLNYDYTTGRLRYLNAYSRPITAFNKSQHTTYITAVGKLNPSEIPSGRVFVEKEGTTTHLPQVLHRPVHTVVDDLNGDGKDELIISEFGYLTGKLSILKSNDSTGFEKQVLSGLPGVIRSVVKDMDGDGRKDIVALFSQGDESITIFYQEDDLKFTMDKVIRFSPIYGSSWFELIDYDNDGDVDIVTVNGDNADLTFIPKPYHGMRLHINDGSNHFEEKYFYPLNGATRVVARDFDQDGDIDFGLLSTFPNYHNPKESSFVYLENKNAQDFTFEDATLEEANFARWLLMDAGDVDNDGDQDIILSSFSYAFTQVPIEKTKYWREKGIDILVLENKTRSGHEQQ</sequence>
<evidence type="ECO:0000256" key="2">
    <source>
        <dbReference type="ARBA" id="ARBA00022723"/>
    </source>
</evidence>
<dbReference type="Pfam" id="PF13517">
    <property type="entry name" value="FG-GAP_3"/>
    <property type="match status" value="1"/>
</dbReference>
<dbReference type="Gene3D" id="2.130.10.130">
    <property type="entry name" value="Integrin alpha, N-terminal"/>
    <property type="match status" value="1"/>
</dbReference>
<dbReference type="EMBL" id="QGGQ01000012">
    <property type="protein sequence ID" value="PWK21253.1"/>
    <property type="molecule type" value="Genomic_DNA"/>
</dbReference>
<dbReference type="InterPro" id="IPR009056">
    <property type="entry name" value="Cyt_c-like_dom"/>
</dbReference>
<dbReference type="RefSeq" id="WP_109653873.1">
    <property type="nucleotide sequence ID" value="NZ_JACWLN010000011.1"/>
</dbReference>
<evidence type="ECO:0000259" key="6">
    <source>
        <dbReference type="PROSITE" id="PS51007"/>
    </source>
</evidence>
<dbReference type="PROSITE" id="PS51257">
    <property type="entry name" value="PROKAR_LIPOPROTEIN"/>
    <property type="match status" value="1"/>
</dbReference>
<keyword evidence="1 5" id="KW-0349">Heme</keyword>
<dbReference type="OrthoDB" id="1391917at2"/>
<keyword evidence="2 5" id="KW-0479">Metal-binding</keyword>
<dbReference type="PROSITE" id="PS51007">
    <property type="entry name" value="CYTC"/>
    <property type="match status" value="1"/>
</dbReference>
<keyword evidence="10" id="KW-1185">Reference proteome</keyword>